<evidence type="ECO:0000313" key="2">
    <source>
        <dbReference type="EMBL" id="KAF4485800.1"/>
    </source>
</evidence>
<reference evidence="2 3" key="2">
    <citation type="submission" date="2020-04" db="EMBL/GenBank/DDBJ databases">
        <title>Genome sequencing and assembly of multiple isolates from the Colletotrichum gloeosporioides species complex.</title>
        <authorList>
            <person name="Gan P."/>
            <person name="Shirasu K."/>
        </authorList>
    </citation>
    <scope>NUCLEOTIDE SEQUENCE [LARGE SCALE GENOMIC DNA]</scope>
    <source>
        <strain evidence="2 3">Nara gc5</strain>
    </source>
</reference>
<feature type="coiled-coil region" evidence="1">
    <location>
        <begin position="466"/>
        <end position="507"/>
    </location>
</feature>
<gene>
    <name evidence="2" type="ORF">CGGC5_v005536</name>
</gene>
<dbReference type="OrthoDB" id="5413531at2759"/>
<dbReference type="EMBL" id="ANPB02000003">
    <property type="protein sequence ID" value="KAF4485800.1"/>
    <property type="molecule type" value="Genomic_DNA"/>
</dbReference>
<name>A0A7J6J908_COLFN</name>
<keyword evidence="1" id="KW-0175">Coiled coil</keyword>
<dbReference type="RefSeq" id="XP_066008903.1">
    <property type="nucleotide sequence ID" value="XM_066151466.1"/>
</dbReference>
<evidence type="ECO:0000256" key="1">
    <source>
        <dbReference type="SAM" id="Coils"/>
    </source>
</evidence>
<dbReference type="AlphaFoldDB" id="A0A7J6J908"/>
<evidence type="ECO:0000313" key="3">
    <source>
        <dbReference type="Proteomes" id="UP000011096"/>
    </source>
</evidence>
<organism evidence="2 3">
    <name type="scientific">Colletotrichum fructicola (strain Nara gc5)</name>
    <name type="common">Anthracnose fungus</name>
    <name type="synonym">Colletotrichum gloeosporioides (strain Nara gc5)</name>
    <dbReference type="NCBI Taxonomy" id="1213859"/>
    <lineage>
        <taxon>Eukaryota</taxon>
        <taxon>Fungi</taxon>
        <taxon>Dikarya</taxon>
        <taxon>Ascomycota</taxon>
        <taxon>Pezizomycotina</taxon>
        <taxon>Sordariomycetes</taxon>
        <taxon>Hypocreomycetidae</taxon>
        <taxon>Glomerellales</taxon>
        <taxon>Glomerellaceae</taxon>
        <taxon>Colletotrichum</taxon>
        <taxon>Colletotrichum gloeosporioides species complex</taxon>
    </lineage>
</organism>
<dbReference type="GeneID" id="43614603"/>
<reference evidence="2 3" key="1">
    <citation type="submission" date="2012-08" db="EMBL/GenBank/DDBJ databases">
        <authorList>
            <person name="Gan P.H.P."/>
            <person name="Ikeda K."/>
            <person name="Irieda H."/>
            <person name="Narusaka M."/>
            <person name="O'Connell R.J."/>
            <person name="Narusaka Y."/>
            <person name="Takano Y."/>
            <person name="Kubo Y."/>
            <person name="Shirasu K."/>
        </authorList>
    </citation>
    <scope>NUCLEOTIDE SEQUENCE [LARGE SCALE GENOMIC DNA]</scope>
    <source>
        <strain evidence="2 3">Nara gc5</strain>
    </source>
</reference>
<dbReference type="Proteomes" id="UP000011096">
    <property type="component" value="Unassembled WGS sequence"/>
</dbReference>
<dbReference type="InParanoid" id="A0A7J6J908"/>
<proteinExistence type="predicted"/>
<accession>A0A7J6J908</accession>
<comment type="caution">
    <text evidence="2">The sequence shown here is derived from an EMBL/GenBank/DDBJ whole genome shotgun (WGS) entry which is preliminary data.</text>
</comment>
<protein>
    <submittedName>
        <fullName evidence="2">Uncharacterized protein</fullName>
    </submittedName>
</protein>
<keyword evidence="3" id="KW-1185">Reference proteome</keyword>
<sequence>MATLPSLRSLWTQLESLSRLTSSPFSRSTYNCQRFPHDVDSRYTEEIINRGGYVTGHDNPCDLQLLDHVNCGYLSTHGVPPTLLALKQHAQSLAVLISQITISSQYAEVDNKNNADGRIYKSFRDNEAFDWLNDLSMPYENDDEWHNKPLTDLMNVVARQSDTRGTEHHCPIQKFSPSEEGKTKLRPYASHSALAMHANECLEMLDHEYSATGGLMSLLPTDSAADAKDMVAVRNSLLGQFLLFAQHLVARMHDLELSYANALDVTAGEAAVPMQMLSKVGPDGTSGREVAYPQDKWILANAGDDVFDHLHRALDRQEAQIKIKQQIYEANGTYGERLWNEQRGGDLYARGLVFYDVKTRFFRLQGKGKSTIFMLPAHGEHPAVQQTRRIEVTPTVVSVVTPTWPARVSEWEKKYRAKLEEADEREIKHHDMTAETFKMREHNETLATELQKARLMNEKFETYYTASEAADGAAVLERKAAALEAELAGQKARMEQLEKLETQLERLKPHLPESYKGFLYSPLPGQTEPLGAAMFRDAPATGVSD</sequence>